<sequence>MVYKTSKLGSVFEILTLSFKHSTASILSNDISEIDFPAFSFCPKLKNLQNEIETLQRNEYSSEYQRNKYLGLHMDVKSKFEI</sequence>
<organism evidence="1 2">
    <name type="scientific">Clunio marinus</name>
    <dbReference type="NCBI Taxonomy" id="568069"/>
    <lineage>
        <taxon>Eukaryota</taxon>
        <taxon>Metazoa</taxon>
        <taxon>Ecdysozoa</taxon>
        <taxon>Arthropoda</taxon>
        <taxon>Hexapoda</taxon>
        <taxon>Insecta</taxon>
        <taxon>Pterygota</taxon>
        <taxon>Neoptera</taxon>
        <taxon>Endopterygota</taxon>
        <taxon>Diptera</taxon>
        <taxon>Nematocera</taxon>
        <taxon>Chironomoidea</taxon>
        <taxon>Chironomidae</taxon>
        <taxon>Clunio</taxon>
    </lineage>
</organism>
<dbReference type="EMBL" id="CVRI01000020">
    <property type="protein sequence ID" value="CRK90620.1"/>
    <property type="molecule type" value="Genomic_DNA"/>
</dbReference>
<reference evidence="1 2" key="1">
    <citation type="submission" date="2015-04" db="EMBL/GenBank/DDBJ databases">
        <authorList>
            <person name="Syromyatnikov M.Y."/>
            <person name="Popov V.N."/>
        </authorList>
    </citation>
    <scope>NUCLEOTIDE SEQUENCE [LARGE SCALE GENOMIC DNA]</scope>
</reference>
<proteinExistence type="predicted"/>
<keyword evidence="2" id="KW-1185">Reference proteome</keyword>
<gene>
    <name evidence="1" type="ORF">CLUMA_CG004322</name>
</gene>
<dbReference type="AlphaFoldDB" id="A0A1J1HTB1"/>
<protein>
    <submittedName>
        <fullName evidence="1">CLUMA_CG004322, isoform A</fullName>
    </submittedName>
</protein>
<evidence type="ECO:0000313" key="2">
    <source>
        <dbReference type="Proteomes" id="UP000183832"/>
    </source>
</evidence>
<evidence type="ECO:0000313" key="1">
    <source>
        <dbReference type="EMBL" id="CRK90620.1"/>
    </source>
</evidence>
<name>A0A1J1HTB1_9DIPT</name>
<accession>A0A1J1HTB1</accession>
<dbReference type="Proteomes" id="UP000183832">
    <property type="component" value="Unassembled WGS sequence"/>
</dbReference>